<keyword evidence="2" id="KW-1185">Reference proteome</keyword>
<proteinExistence type="predicted"/>
<gene>
    <name evidence="1" type="ORF">Vadar_010797</name>
</gene>
<name>A0ACB7YF37_9ERIC</name>
<sequence>MEEENVASRSIFHLKMSNSQKQKPGPHVALLPSSGMGHLTPFLRFAVSLAQEDVQVTLITTHPTISHAESQTLSHFFSNFPHITPKQLNLLPLKNAGSDNSEDPFYLKYEAIRQSSPLLKPLLSSLSPPLSALVTDMSLASTVIPVTQSLSLPNYILFTSSAQMLTLFVSFHTIVGSKAPNDSDKTEDFFQTPGLQPIPKSWIPPPLLSDTPNLLKTQIIENGKKMIQSDGILINTFQTIEQDSLGALNDGKVVNGLPRVIPIGPFPPLHIEKSQSIAWLDDQPDGSVLYVSFGSRTAMSREQIRELGDGLERSGCMFLWVVKERKVDREDEGELGEVMGDGFIERVKGKGLVVKNWVNQEEVISHKAVGGFLSHCGWNSVSEAMWNGVPILAWPQHGDQKMNAFVVDRIGLGLWVEEWGWGGGEVVVKGEEIGEKVRDIMGNELVKVGARQVREEARRAVGDGGGSKKGLIEVIEVWKKSLIT</sequence>
<accession>A0ACB7YF37</accession>
<comment type="caution">
    <text evidence="1">The sequence shown here is derived from an EMBL/GenBank/DDBJ whole genome shotgun (WGS) entry which is preliminary data.</text>
</comment>
<organism evidence="1 2">
    <name type="scientific">Vaccinium darrowii</name>
    <dbReference type="NCBI Taxonomy" id="229202"/>
    <lineage>
        <taxon>Eukaryota</taxon>
        <taxon>Viridiplantae</taxon>
        <taxon>Streptophyta</taxon>
        <taxon>Embryophyta</taxon>
        <taxon>Tracheophyta</taxon>
        <taxon>Spermatophyta</taxon>
        <taxon>Magnoliopsida</taxon>
        <taxon>eudicotyledons</taxon>
        <taxon>Gunneridae</taxon>
        <taxon>Pentapetalae</taxon>
        <taxon>asterids</taxon>
        <taxon>Ericales</taxon>
        <taxon>Ericaceae</taxon>
        <taxon>Vaccinioideae</taxon>
        <taxon>Vaccinieae</taxon>
        <taxon>Vaccinium</taxon>
    </lineage>
</organism>
<reference evidence="1 2" key="1">
    <citation type="journal article" date="2021" name="Hortic Res">
        <title>High-quality reference genome and annotation aids understanding of berry development for evergreen blueberry (Vaccinium darrowii).</title>
        <authorList>
            <person name="Yu J."/>
            <person name="Hulse-Kemp A.M."/>
            <person name="Babiker E."/>
            <person name="Staton M."/>
        </authorList>
    </citation>
    <scope>NUCLEOTIDE SEQUENCE [LARGE SCALE GENOMIC DNA]</scope>
    <source>
        <strain evidence="2">cv. NJ 8807/NJ 8810</strain>
        <tissue evidence="1">Young leaf</tissue>
    </source>
</reference>
<dbReference type="Proteomes" id="UP000828048">
    <property type="component" value="Chromosome 8"/>
</dbReference>
<evidence type="ECO:0000313" key="1">
    <source>
        <dbReference type="EMBL" id="KAH7851385.1"/>
    </source>
</evidence>
<protein>
    <submittedName>
        <fullName evidence="1">Uncharacterized protein</fullName>
    </submittedName>
</protein>
<evidence type="ECO:0000313" key="2">
    <source>
        <dbReference type="Proteomes" id="UP000828048"/>
    </source>
</evidence>
<dbReference type="EMBL" id="CM037158">
    <property type="protein sequence ID" value="KAH7851385.1"/>
    <property type="molecule type" value="Genomic_DNA"/>
</dbReference>